<dbReference type="InterPro" id="IPR014987">
    <property type="entry name" value="UPF_YfcL"/>
</dbReference>
<name>A0ABW2A5D3_9GAMM</name>
<sequence>MTDYSDRLHQFLLDQEQTTEDGDRLFYCSYLLGHLSLAAAADPASAEQLEGVSTTVSTTPSPSTD</sequence>
<accession>A0ABW2A5D3</accession>
<dbReference type="RefSeq" id="WP_379911022.1">
    <property type="nucleotide sequence ID" value="NZ_JBHSWE010000001.1"/>
</dbReference>
<dbReference type="Proteomes" id="UP001596422">
    <property type="component" value="Unassembled WGS sequence"/>
</dbReference>
<dbReference type="EMBL" id="JBHSWE010000001">
    <property type="protein sequence ID" value="MFC6672588.1"/>
    <property type="molecule type" value="Genomic_DNA"/>
</dbReference>
<reference evidence="2" key="1">
    <citation type="journal article" date="2019" name="Int. J. Syst. Evol. Microbiol.">
        <title>The Global Catalogue of Microorganisms (GCM) 10K type strain sequencing project: providing services to taxonomists for standard genome sequencing and annotation.</title>
        <authorList>
            <consortium name="The Broad Institute Genomics Platform"/>
            <consortium name="The Broad Institute Genome Sequencing Center for Infectious Disease"/>
            <person name="Wu L."/>
            <person name="Ma J."/>
        </authorList>
    </citation>
    <scope>NUCLEOTIDE SEQUENCE [LARGE SCALE GENOMIC DNA]</scope>
    <source>
        <strain evidence="2">NBRC 111756</strain>
    </source>
</reference>
<comment type="caution">
    <text evidence="1">The sequence shown here is derived from an EMBL/GenBank/DDBJ whole genome shotgun (WGS) entry which is preliminary data.</text>
</comment>
<dbReference type="Pfam" id="PF08891">
    <property type="entry name" value="YfcL"/>
    <property type="match status" value="1"/>
</dbReference>
<evidence type="ECO:0000313" key="1">
    <source>
        <dbReference type="EMBL" id="MFC6672588.1"/>
    </source>
</evidence>
<gene>
    <name evidence="1" type="ORF">ACFQDL_22835</name>
</gene>
<protein>
    <submittedName>
        <fullName evidence="1">YfcL family protein</fullName>
    </submittedName>
</protein>
<organism evidence="1 2">
    <name type="scientific">Marinobacterium aestuariivivens</name>
    <dbReference type="NCBI Taxonomy" id="1698799"/>
    <lineage>
        <taxon>Bacteria</taxon>
        <taxon>Pseudomonadati</taxon>
        <taxon>Pseudomonadota</taxon>
        <taxon>Gammaproteobacteria</taxon>
        <taxon>Oceanospirillales</taxon>
        <taxon>Oceanospirillaceae</taxon>
        <taxon>Marinobacterium</taxon>
    </lineage>
</organism>
<evidence type="ECO:0000313" key="2">
    <source>
        <dbReference type="Proteomes" id="UP001596422"/>
    </source>
</evidence>
<proteinExistence type="predicted"/>
<keyword evidence="2" id="KW-1185">Reference proteome</keyword>